<name>A0A5P1F8S5_ASPOF</name>
<dbReference type="Proteomes" id="UP000243459">
    <property type="component" value="Chromosome 3"/>
</dbReference>
<dbReference type="OMA" id="ERHYIGD"/>
<evidence type="ECO:0000256" key="1">
    <source>
        <dbReference type="SAM" id="MobiDB-lite"/>
    </source>
</evidence>
<proteinExistence type="predicted"/>
<gene>
    <name evidence="2" type="ORF">A4U43_C03F7870</name>
</gene>
<dbReference type="Gramene" id="ONK74572">
    <property type="protein sequence ID" value="ONK74572"/>
    <property type="gene ID" value="A4U43_C03F7870"/>
</dbReference>
<dbReference type="PANTHER" id="PTHR34061">
    <property type="entry name" value="PROTEIN, PUTATIVE-RELATED"/>
    <property type="match status" value="1"/>
</dbReference>
<dbReference type="AlphaFoldDB" id="A0A5P1F8S5"/>
<feature type="region of interest" description="Disordered" evidence="1">
    <location>
        <begin position="17"/>
        <end position="38"/>
    </location>
</feature>
<evidence type="ECO:0000313" key="2">
    <source>
        <dbReference type="EMBL" id="ONK74572.1"/>
    </source>
</evidence>
<keyword evidence="3" id="KW-1185">Reference proteome</keyword>
<organism evidence="2 3">
    <name type="scientific">Asparagus officinalis</name>
    <name type="common">Garden asparagus</name>
    <dbReference type="NCBI Taxonomy" id="4686"/>
    <lineage>
        <taxon>Eukaryota</taxon>
        <taxon>Viridiplantae</taxon>
        <taxon>Streptophyta</taxon>
        <taxon>Embryophyta</taxon>
        <taxon>Tracheophyta</taxon>
        <taxon>Spermatophyta</taxon>
        <taxon>Magnoliopsida</taxon>
        <taxon>Liliopsida</taxon>
        <taxon>Asparagales</taxon>
        <taxon>Asparagaceae</taxon>
        <taxon>Asparagoideae</taxon>
        <taxon>Asparagus</taxon>
    </lineage>
</organism>
<feature type="compositionally biased region" description="Polar residues" evidence="1">
    <location>
        <begin position="17"/>
        <end position="36"/>
    </location>
</feature>
<sequence length="151" mass="16748">MPSITPSARCSAFFNLRTPSSTNHRPRRSSTGQGQPSCAGRLDRVVQWVGNGVATAFFASLERCSCIKVSTDEDHDEARDLPLIHDDGNARDIGEVFDGGEGIRRRVRGKGKRDELDESSIVLSREARGEIYRAALNFRFSSSMLLFLLMN</sequence>
<reference evidence="3" key="1">
    <citation type="journal article" date="2017" name="Nat. Commun.">
        <title>The asparagus genome sheds light on the origin and evolution of a young Y chromosome.</title>
        <authorList>
            <person name="Harkess A."/>
            <person name="Zhou J."/>
            <person name="Xu C."/>
            <person name="Bowers J.E."/>
            <person name="Van der Hulst R."/>
            <person name="Ayyampalayam S."/>
            <person name="Mercati F."/>
            <person name="Riccardi P."/>
            <person name="McKain M.R."/>
            <person name="Kakrana A."/>
            <person name="Tang H."/>
            <person name="Ray J."/>
            <person name="Groenendijk J."/>
            <person name="Arikit S."/>
            <person name="Mathioni S.M."/>
            <person name="Nakano M."/>
            <person name="Shan H."/>
            <person name="Telgmann-Rauber A."/>
            <person name="Kanno A."/>
            <person name="Yue Z."/>
            <person name="Chen H."/>
            <person name="Li W."/>
            <person name="Chen Y."/>
            <person name="Xu X."/>
            <person name="Zhang Y."/>
            <person name="Luo S."/>
            <person name="Chen H."/>
            <person name="Gao J."/>
            <person name="Mao Z."/>
            <person name="Pires J.C."/>
            <person name="Luo M."/>
            <person name="Kudrna D."/>
            <person name="Wing R.A."/>
            <person name="Meyers B.C."/>
            <person name="Yi K."/>
            <person name="Kong H."/>
            <person name="Lavrijsen P."/>
            <person name="Sunseri F."/>
            <person name="Falavigna A."/>
            <person name="Ye Y."/>
            <person name="Leebens-Mack J.H."/>
            <person name="Chen G."/>
        </authorList>
    </citation>
    <scope>NUCLEOTIDE SEQUENCE [LARGE SCALE GENOMIC DNA]</scope>
    <source>
        <strain evidence="3">cv. DH0086</strain>
    </source>
</reference>
<protein>
    <submittedName>
        <fullName evidence="2">Uncharacterized protein</fullName>
    </submittedName>
</protein>
<dbReference type="EMBL" id="CM007383">
    <property type="protein sequence ID" value="ONK74572.1"/>
    <property type="molecule type" value="Genomic_DNA"/>
</dbReference>
<dbReference type="PANTHER" id="PTHR34061:SF17">
    <property type="entry name" value="EXPRESSED PROTEIN"/>
    <property type="match status" value="1"/>
</dbReference>
<evidence type="ECO:0000313" key="3">
    <source>
        <dbReference type="Proteomes" id="UP000243459"/>
    </source>
</evidence>
<accession>A0A5P1F8S5</accession>